<feature type="compositionally biased region" description="Polar residues" evidence="1">
    <location>
        <begin position="167"/>
        <end position="178"/>
    </location>
</feature>
<comment type="caution">
    <text evidence="2">The sequence shown here is derived from an EMBL/GenBank/DDBJ whole genome shotgun (WGS) entry which is preliminary data.</text>
</comment>
<evidence type="ECO:0008006" key="3">
    <source>
        <dbReference type="Google" id="ProtNLM"/>
    </source>
</evidence>
<feature type="compositionally biased region" description="Basic and acidic residues" evidence="1">
    <location>
        <begin position="49"/>
        <end position="69"/>
    </location>
</feature>
<proteinExistence type="predicted"/>
<protein>
    <recommendedName>
        <fullName evidence="3">CCHC-type domain-containing protein</fullName>
    </recommendedName>
</protein>
<sequence>MVANARDRMNKFVDGVCSLVKEECRTTMLHHDTNISRLMVYVQEIEASKPRKVDKDGKRDSSDESSQDKSKKRFYNQDFSMVNKDRASNGNCQGGSGGGLSFERTGCTTCGKQHLGKCLTGKDEYFGCGNKGHNMRDCPVLKEKANNTNKDPQAGLEPNSQKKNHFYMQQANKGANPE</sequence>
<dbReference type="EMBL" id="RXGB01001109">
    <property type="protein sequence ID" value="TMX00247.1"/>
    <property type="molecule type" value="Genomic_DNA"/>
</dbReference>
<organism evidence="2">
    <name type="scientific">Solanum chilense</name>
    <name type="common">Tomato</name>
    <name type="synonym">Lycopersicon chilense</name>
    <dbReference type="NCBI Taxonomy" id="4083"/>
    <lineage>
        <taxon>Eukaryota</taxon>
        <taxon>Viridiplantae</taxon>
        <taxon>Streptophyta</taxon>
        <taxon>Embryophyta</taxon>
        <taxon>Tracheophyta</taxon>
        <taxon>Spermatophyta</taxon>
        <taxon>Magnoliopsida</taxon>
        <taxon>eudicotyledons</taxon>
        <taxon>Gunneridae</taxon>
        <taxon>Pentapetalae</taxon>
        <taxon>asterids</taxon>
        <taxon>lamiids</taxon>
        <taxon>Solanales</taxon>
        <taxon>Solanaceae</taxon>
        <taxon>Solanoideae</taxon>
        <taxon>Solaneae</taxon>
        <taxon>Solanum</taxon>
        <taxon>Solanum subgen. Lycopersicon</taxon>
    </lineage>
</organism>
<feature type="region of interest" description="Disordered" evidence="1">
    <location>
        <begin position="49"/>
        <end position="95"/>
    </location>
</feature>
<evidence type="ECO:0000313" key="2">
    <source>
        <dbReference type="EMBL" id="TMX00247.1"/>
    </source>
</evidence>
<reference evidence="2" key="1">
    <citation type="submission" date="2019-05" db="EMBL/GenBank/DDBJ databases">
        <title>The de novo reference genome and transcriptome assemblies of the wild tomato species Solanum chilense.</title>
        <authorList>
            <person name="Stam R."/>
            <person name="Nosenko T."/>
            <person name="Hoerger A.C."/>
            <person name="Stephan W."/>
            <person name="Seidel M.A."/>
            <person name="Kuhn J.M.M."/>
            <person name="Haberer G."/>
            <person name="Tellier A."/>
        </authorList>
    </citation>
    <scope>NUCLEOTIDE SEQUENCE</scope>
    <source>
        <tissue evidence="2">Mature leaves</tissue>
    </source>
</reference>
<feature type="region of interest" description="Disordered" evidence="1">
    <location>
        <begin position="144"/>
        <end position="178"/>
    </location>
</feature>
<dbReference type="AlphaFoldDB" id="A0A6N2BYD3"/>
<name>A0A6N2BYD3_SOLCI</name>
<gene>
    <name evidence="2" type="ORF">EJD97_001133</name>
</gene>
<evidence type="ECO:0000256" key="1">
    <source>
        <dbReference type="SAM" id="MobiDB-lite"/>
    </source>
</evidence>
<accession>A0A6N2BYD3</accession>